<sequence length="533" mass="61295">MWRYLFFVFLAFMVHSTDAVRWHDHQLCGNTTQRARGCTTQILGREHADIDSCTIETFPANSQECKKMQFSPIDSNAFIGGVNLKPYILSDRQSGYSVNYTVLNITFTNIKWKTMKFRFQLAKPKHLQNHCRNIVLSNEVTVNDQSVLYYDCYWSTTDGNYTGQSHYLDFEATDENRVVNRGQYYFNIPSAQMLSPTVTEEEWLPFLYLEILNDRMRLHINPPPPQLNIAGYEIKVMKEADKGTQVDKVTILKLKNTTKDVMYDYSLLNNGSYNFVVTPLHAKCQAIGGKCLSVESPKIVITSEIRSLNVCIASITALLVATLFAYYIVLRVIRRYWCKDYGLALVPGKIPAPTQVLVIYSPVNRLHAECVTSFVTYLRSEYGFDVMFDGDISATSHGDPYIWAEEAFRLASHVMYIVGPTEEANIYNNIYDKPIINAHRNVDKLLLTRLRSDRVAKNCKDVLNVFFEHSDGEVPIETKHAKVFFLLKDWQKLIAYLSKNLLPKQHIMRTEKGKNFLDDLAKAKKVLSERHQC</sequence>
<keyword evidence="1" id="KW-0472">Membrane</keyword>
<feature type="chain" id="PRO_5009115211" description="SEFIR domain-containing protein" evidence="2">
    <location>
        <begin position="20"/>
        <end position="533"/>
    </location>
</feature>
<evidence type="ECO:0000313" key="3">
    <source>
        <dbReference type="EMBL" id="JAT83039.1"/>
    </source>
</evidence>
<dbReference type="OrthoDB" id="8190413at2759"/>
<gene>
    <name evidence="3" type="ORF">g.16036</name>
</gene>
<evidence type="ECO:0000256" key="2">
    <source>
        <dbReference type="SAM" id="SignalP"/>
    </source>
</evidence>
<feature type="transmembrane region" description="Helical" evidence="1">
    <location>
        <begin position="307"/>
        <end position="329"/>
    </location>
</feature>
<accession>A0A1E1W7V7</accession>
<keyword evidence="2" id="KW-0732">Signal</keyword>
<evidence type="ECO:0008006" key="4">
    <source>
        <dbReference type="Google" id="ProtNLM"/>
    </source>
</evidence>
<proteinExistence type="predicted"/>
<dbReference type="Gene3D" id="3.40.50.11530">
    <property type="match status" value="1"/>
</dbReference>
<keyword evidence="1" id="KW-1133">Transmembrane helix</keyword>
<feature type="signal peptide" evidence="2">
    <location>
        <begin position="1"/>
        <end position="19"/>
    </location>
</feature>
<dbReference type="EMBL" id="GDQN01008015">
    <property type="protein sequence ID" value="JAT83039.1"/>
    <property type="molecule type" value="Transcribed_RNA"/>
</dbReference>
<reference evidence="3" key="1">
    <citation type="submission" date="2015-09" db="EMBL/GenBank/DDBJ databases">
        <title>De novo assembly of Pectinophora gossypiella (Pink Bollworm) gut transcriptome.</title>
        <authorList>
            <person name="Tassone E.E."/>
        </authorList>
    </citation>
    <scope>NUCLEOTIDE SEQUENCE</scope>
</reference>
<dbReference type="AlphaFoldDB" id="A0A1E1W7V7"/>
<evidence type="ECO:0000256" key="1">
    <source>
        <dbReference type="SAM" id="Phobius"/>
    </source>
</evidence>
<organism evidence="3">
    <name type="scientific">Pectinophora gossypiella</name>
    <name type="common">Cotton pink bollworm</name>
    <name type="synonym">Depressaria gossypiella</name>
    <dbReference type="NCBI Taxonomy" id="13191"/>
    <lineage>
        <taxon>Eukaryota</taxon>
        <taxon>Metazoa</taxon>
        <taxon>Ecdysozoa</taxon>
        <taxon>Arthropoda</taxon>
        <taxon>Hexapoda</taxon>
        <taxon>Insecta</taxon>
        <taxon>Pterygota</taxon>
        <taxon>Neoptera</taxon>
        <taxon>Endopterygota</taxon>
        <taxon>Lepidoptera</taxon>
        <taxon>Glossata</taxon>
        <taxon>Ditrysia</taxon>
        <taxon>Gelechioidea</taxon>
        <taxon>Gelechiidae</taxon>
        <taxon>Apatetrinae</taxon>
        <taxon>Pectinophora</taxon>
    </lineage>
</organism>
<name>A0A1E1W7V7_PECGO</name>
<keyword evidence="1" id="KW-0812">Transmembrane</keyword>
<protein>
    <recommendedName>
        <fullName evidence="4">SEFIR domain-containing protein</fullName>
    </recommendedName>
</protein>